<dbReference type="Gene3D" id="6.10.140.2220">
    <property type="match status" value="1"/>
</dbReference>
<dbReference type="Gene3D" id="2.170.270.10">
    <property type="entry name" value="SET domain"/>
    <property type="match status" value="2"/>
</dbReference>
<dbReference type="PANTHER" id="PTHR12197">
    <property type="entry name" value="HISTONE-LYSINE N-METHYLTRANSFERASE SMYD"/>
    <property type="match status" value="1"/>
</dbReference>
<protein>
    <recommendedName>
        <fullName evidence="4">SET domain-containing protein</fullName>
    </recommendedName>
</protein>
<evidence type="ECO:0000313" key="2">
    <source>
        <dbReference type="EMBL" id="CAE8612972.1"/>
    </source>
</evidence>
<dbReference type="OrthoDB" id="438641at2759"/>
<dbReference type="GO" id="GO:0005634">
    <property type="term" value="C:nucleus"/>
    <property type="evidence" value="ECO:0007669"/>
    <property type="project" value="TreeGrafter"/>
</dbReference>
<keyword evidence="3" id="KW-1185">Reference proteome</keyword>
<dbReference type="Proteomes" id="UP000654075">
    <property type="component" value="Unassembled WGS sequence"/>
</dbReference>
<feature type="non-terminal residue" evidence="2">
    <location>
        <position position="383"/>
    </location>
</feature>
<comment type="caution">
    <text evidence="2">The sequence shown here is derived from an EMBL/GenBank/DDBJ whole genome shotgun (WGS) entry which is preliminary data.</text>
</comment>
<dbReference type="InterPro" id="IPR046341">
    <property type="entry name" value="SET_dom_sf"/>
</dbReference>
<evidence type="ECO:0008006" key="4">
    <source>
        <dbReference type="Google" id="ProtNLM"/>
    </source>
</evidence>
<dbReference type="SUPFAM" id="SSF82199">
    <property type="entry name" value="SET domain"/>
    <property type="match status" value="1"/>
</dbReference>
<feature type="region of interest" description="Disordered" evidence="1">
    <location>
        <begin position="235"/>
        <end position="267"/>
    </location>
</feature>
<dbReference type="EMBL" id="CAJNNV010025189">
    <property type="protein sequence ID" value="CAE8612972.1"/>
    <property type="molecule type" value="Genomic_DNA"/>
</dbReference>
<feature type="compositionally biased region" description="Low complexity" evidence="1">
    <location>
        <begin position="235"/>
        <end position="250"/>
    </location>
</feature>
<accession>A0A813FQQ2</accession>
<name>A0A813FQQ2_POLGL</name>
<sequence length="383" mass="40942">MQMSSVPYMEPALELDVQLSPRLGRDVRDRESPTVVIEEREDVGRFLRVSRAIHRGEAILVEDPLFLSPSTNEEVQELVAATCDAAATAAAAEAAAASGSVVASSSTSPPATNLAAEACGSPASWLPVPEQLVLAIVQAFLIDQNSDKCESFRLLRGDTERWRESAARLWSLLREDVKSNLSFEALCEIYSIVASNAHQSDGGRAGVFNLGSYMEHSCSPTAFKEVVVPLDFASRPGSPSCSPSRGSDSPPSSPMLRKSPSWVGGAVPSMTPTPQLVVRAHRDLAEGDIVSIAYIPLYEPTWMRRAALQTGYGFHCRCDRCERDSEVVCAFNCPECGGGPCSPTGPVAAANGDLTGQGLRCESCGELLRTEDAELFSAVEASE</sequence>
<dbReference type="AlphaFoldDB" id="A0A813FQQ2"/>
<dbReference type="PANTHER" id="PTHR12197:SF251">
    <property type="entry name" value="EG:BACR7C10.4 PROTEIN"/>
    <property type="match status" value="1"/>
</dbReference>
<gene>
    <name evidence="2" type="ORF">PGLA1383_LOCUS30757</name>
</gene>
<evidence type="ECO:0000313" key="3">
    <source>
        <dbReference type="Proteomes" id="UP000654075"/>
    </source>
</evidence>
<reference evidence="2" key="1">
    <citation type="submission" date="2021-02" db="EMBL/GenBank/DDBJ databases">
        <authorList>
            <person name="Dougan E. K."/>
            <person name="Rhodes N."/>
            <person name="Thang M."/>
            <person name="Chan C."/>
        </authorList>
    </citation>
    <scope>NUCLEOTIDE SEQUENCE</scope>
</reference>
<proteinExistence type="predicted"/>
<dbReference type="Gene3D" id="1.10.220.160">
    <property type="match status" value="1"/>
</dbReference>
<evidence type="ECO:0000256" key="1">
    <source>
        <dbReference type="SAM" id="MobiDB-lite"/>
    </source>
</evidence>
<dbReference type="InterPro" id="IPR050869">
    <property type="entry name" value="H3K4_H4K5_MeTrfase"/>
</dbReference>
<organism evidence="2 3">
    <name type="scientific">Polarella glacialis</name>
    <name type="common">Dinoflagellate</name>
    <dbReference type="NCBI Taxonomy" id="89957"/>
    <lineage>
        <taxon>Eukaryota</taxon>
        <taxon>Sar</taxon>
        <taxon>Alveolata</taxon>
        <taxon>Dinophyceae</taxon>
        <taxon>Suessiales</taxon>
        <taxon>Suessiaceae</taxon>
        <taxon>Polarella</taxon>
    </lineage>
</organism>